<dbReference type="InterPro" id="IPR027417">
    <property type="entry name" value="P-loop_NTPase"/>
</dbReference>
<feature type="domain" description="NrS-1 polymerase-like helicase" evidence="1">
    <location>
        <begin position="472"/>
        <end position="581"/>
    </location>
</feature>
<evidence type="ECO:0000313" key="3">
    <source>
        <dbReference type="Proteomes" id="UP001521074"/>
    </source>
</evidence>
<proteinExistence type="predicted"/>
<protein>
    <submittedName>
        <fullName evidence="2">DUF5906 domain-containing protein</fullName>
    </submittedName>
</protein>
<accession>A0ABS8VUZ9</accession>
<dbReference type="Proteomes" id="UP001521074">
    <property type="component" value="Unassembled WGS sequence"/>
</dbReference>
<comment type="caution">
    <text evidence="2">The sequence shown here is derived from an EMBL/GenBank/DDBJ whole genome shotgun (WGS) entry which is preliminary data.</text>
</comment>
<evidence type="ECO:0000313" key="2">
    <source>
        <dbReference type="EMBL" id="MCE0742909.1"/>
    </source>
</evidence>
<dbReference type="InterPro" id="IPR045455">
    <property type="entry name" value="NrS-1_pol-like_helicase"/>
</dbReference>
<gene>
    <name evidence="2" type="ORF">LWC05_03255</name>
</gene>
<dbReference type="SUPFAM" id="SSF52540">
    <property type="entry name" value="P-loop containing nucleoside triphosphate hydrolases"/>
    <property type="match status" value="1"/>
</dbReference>
<reference evidence="2 3" key="1">
    <citation type="submission" date="2021-12" db="EMBL/GenBank/DDBJ databases">
        <title>Genome sequence of Acetobacter sicerae DmPark20a_162.</title>
        <authorList>
            <person name="Chaston J.M."/>
        </authorList>
    </citation>
    <scope>NUCLEOTIDE SEQUENCE [LARGE SCALE GENOMIC DNA]</scope>
    <source>
        <strain evidence="2 3">DmPark20a_162</strain>
    </source>
</reference>
<dbReference type="RefSeq" id="WP_232876436.1">
    <property type="nucleotide sequence ID" value="NZ_JAJSOJ010000011.1"/>
</dbReference>
<sequence length="760" mass="85329">MRVSNIPESDSSVTLKCLESARQWMPWKVINGDKIPLAIDPKGKGNGFDPKPWGTHEQLVFRMRADKSLHEAIGLGPIQDDSGLFLCGVDLDDCFDVFSAPKPHAAEILARFGTYAETSPSGNGIKLIFLTNGETEARLAEAMDGKLRKQFVAGTHNEVALDRKRFYAVTRNRVDGCPETLRLVPFSDLEWLLDVAGPAFLRAEGVASDAPDGTGKRTKPGVDRSTEAFSFAAGRLRENPDLSLDDLIALLRADTGPVGEWAADQCKKDGTPSRAGLRQFTRAFERAKEGVVVITADSWEDDLPDIGFDPLGDEPENVTPITGQSAVVRRYNRQFAYVERGGKSAIIVDDPKFPRFREWGAFKLDRANDRVPQPDDPKKLIPAADIWLTSPHRRSYRECVFLPNDKPMKDQFNLWRGFPIEASGTNEDCRLILTHIRDVVCSGNVDHARYVIGWLAHLVQRPQDKPGVAVVLRGLKGVGKDTLAEYVGKILGIGLYRSTSNPEHFLGRFNGTLERCLLLHVEEGTWAGDKQAESIQKNLITAKTMTYEDKGVDPKIAPSYLRLFISSNEDWIVPASADERRWAIFDVADDKRGDSSYFTALRDEMDGKGPAALLRYLESFDLSDFDVRKPPHTAALDRQKNESLRGVEAWWADLLTDGSLSEWDADVMQIYDWSQESMTIATGRLRELFDEWLRKQPYKEAISNQKFGLEIRRLTDGKGERVKRGGRDARHWAYVLPPLQRCRAAFESVIGRSYPWEMDQ</sequence>
<evidence type="ECO:0000259" key="1">
    <source>
        <dbReference type="Pfam" id="PF19263"/>
    </source>
</evidence>
<name>A0ABS8VUZ9_9PROT</name>
<organism evidence="2 3">
    <name type="scientific">Acetobacter sicerae</name>
    <dbReference type="NCBI Taxonomy" id="85325"/>
    <lineage>
        <taxon>Bacteria</taxon>
        <taxon>Pseudomonadati</taxon>
        <taxon>Pseudomonadota</taxon>
        <taxon>Alphaproteobacteria</taxon>
        <taxon>Acetobacterales</taxon>
        <taxon>Acetobacteraceae</taxon>
        <taxon>Acetobacter</taxon>
    </lineage>
</organism>
<dbReference type="Pfam" id="PF19263">
    <property type="entry name" value="DUF5906"/>
    <property type="match status" value="1"/>
</dbReference>
<keyword evidence="3" id="KW-1185">Reference proteome</keyword>
<dbReference type="EMBL" id="JAJSOJ010000011">
    <property type="protein sequence ID" value="MCE0742909.1"/>
    <property type="molecule type" value="Genomic_DNA"/>
</dbReference>